<dbReference type="OrthoDB" id="9809147at2"/>
<dbReference type="PIRSF" id="PIRSF020269">
    <property type="entry name" value="DUF1121"/>
    <property type="match status" value="1"/>
</dbReference>
<dbReference type="Pfam" id="PF02589">
    <property type="entry name" value="LUD_dom"/>
    <property type="match status" value="1"/>
</dbReference>
<name>A0A267MG17_9FIRM</name>
<dbReference type="PANTHER" id="PTHR36179:SF2">
    <property type="entry name" value="LUD DOMAIN-CONTAINING PROTEIN"/>
    <property type="match status" value="1"/>
</dbReference>
<gene>
    <name evidence="2" type="ORF">CCE28_14540</name>
</gene>
<feature type="domain" description="LUD" evidence="1">
    <location>
        <begin position="13"/>
        <end position="207"/>
    </location>
</feature>
<dbReference type="EMBL" id="NIBG01000014">
    <property type="protein sequence ID" value="PAB58521.1"/>
    <property type="molecule type" value="Genomic_DNA"/>
</dbReference>
<evidence type="ECO:0000259" key="1">
    <source>
        <dbReference type="Pfam" id="PF02589"/>
    </source>
</evidence>
<organism evidence="2 3">
    <name type="scientific">Anaeromicrobium sediminis</name>
    <dbReference type="NCBI Taxonomy" id="1478221"/>
    <lineage>
        <taxon>Bacteria</taxon>
        <taxon>Bacillati</taxon>
        <taxon>Bacillota</taxon>
        <taxon>Clostridia</taxon>
        <taxon>Peptostreptococcales</taxon>
        <taxon>Thermotaleaceae</taxon>
        <taxon>Anaeromicrobium</taxon>
    </lineage>
</organism>
<dbReference type="AlphaFoldDB" id="A0A267MG17"/>
<dbReference type="SUPFAM" id="SSF100950">
    <property type="entry name" value="NagB/RpiA/CoA transferase-like"/>
    <property type="match status" value="1"/>
</dbReference>
<dbReference type="InterPro" id="IPR003741">
    <property type="entry name" value="LUD_dom"/>
</dbReference>
<reference evidence="2 3" key="1">
    <citation type="submission" date="2017-06" db="EMBL/GenBank/DDBJ databases">
        <title>Draft genome sequence of anaerobic fermentative bacterium Anaeromicrobium sediminis DY2726D isolated from West Pacific Ocean sediments.</title>
        <authorList>
            <person name="Zeng X."/>
        </authorList>
    </citation>
    <scope>NUCLEOTIDE SEQUENCE [LARGE SCALE GENOMIC DNA]</scope>
    <source>
        <strain evidence="2 3">DY2726D</strain>
    </source>
</reference>
<accession>A0A267MG17</accession>
<evidence type="ECO:0000313" key="3">
    <source>
        <dbReference type="Proteomes" id="UP000216024"/>
    </source>
</evidence>
<dbReference type="Proteomes" id="UP000216024">
    <property type="component" value="Unassembled WGS sequence"/>
</dbReference>
<dbReference type="PANTHER" id="PTHR36179">
    <property type="entry name" value="LUD_DOM DOMAIN-CONTAINING PROTEIN"/>
    <property type="match status" value="1"/>
</dbReference>
<dbReference type="InterPro" id="IPR037171">
    <property type="entry name" value="NagB/RpiA_transferase-like"/>
</dbReference>
<keyword evidence="3" id="KW-1185">Reference proteome</keyword>
<proteinExistence type="predicted"/>
<sequence length="213" mass="24007">MDKNAKWVVEKRIERTIEALKKNNMNGYHAEKKGDVVDIIKTLINKGDTVSVGGSMSLFECGVQEFLRNGDYNFLDRYAEGLTPDDIKDIYRKSFCADGYFTSTNAITEDGYLYNVDGRGNRVAAMIYGPDKVIVVAGANKIVKDVKEAIDRNERIAAPANSKRLDRKTPCKELGYCVECSSPERICSDYVLIKKQMDKNRIHVILVEESLGY</sequence>
<protein>
    <submittedName>
        <fullName evidence="2">Lactate utilization protein</fullName>
    </submittedName>
</protein>
<evidence type="ECO:0000313" key="2">
    <source>
        <dbReference type="EMBL" id="PAB58521.1"/>
    </source>
</evidence>
<comment type="caution">
    <text evidence="2">The sequence shown here is derived from an EMBL/GenBank/DDBJ whole genome shotgun (WGS) entry which is preliminary data.</text>
</comment>
<dbReference type="RefSeq" id="WP_095134463.1">
    <property type="nucleotide sequence ID" value="NZ_NIBG01000014.1"/>
</dbReference>
<dbReference type="InterPro" id="IPR009501">
    <property type="entry name" value="UCP020269"/>
</dbReference>